<keyword evidence="1" id="KW-0732">Signal</keyword>
<dbReference type="Proteomes" id="UP000317155">
    <property type="component" value="Unassembled WGS sequence"/>
</dbReference>
<reference evidence="2 3" key="1">
    <citation type="submission" date="2019-07" db="EMBL/GenBank/DDBJ databases">
        <title>Insights of Desulfuromonas acetexigens electromicrobiology.</title>
        <authorList>
            <person name="Katuri K."/>
            <person name="Sapireddy V."/>
            <person name="Shaw D.R."/>
            <person name="Saikaly P."/>
        </authorList>
    </citation>
    <scope>NUCLEOTIDE SEQUENCE [LARGE SCALE GENOMIC DNA]</scope>
    <source>
        <strain evidence="2 3">2873</strain>
    </source>
</reference>
<dbReference type="AlphaFoldDB" id="A0A550JHM1"/>
<dbReference type="EMBL" id="VJVV01000003">
    <property type="protein sequence ID" value="TRO82702.1"/>
    <property type="molecule type" value="Genomic_DNA"/>
</dbReference>
<organism evidence="2 3">
    <name type="scientific">Trichloromonas acetexigens</name>
    <dbReference type="NCBI Taxonomy" id="38815"/>
    <lineage>
        <taxon>Bacteria</taxon>
        <taxon>Pseudomonadati</taxon>
        <taxon>Thermodesulfobacteriota</taxon>
        <taxon>Desulfuromonadia</taxon>
        <taxon>Desulfuromonadales</taxon>
        <taxon>Trichloromonadaceae</taxon>
        <taxon>Trichloromonas</taxon>
    </lineage>
</organism>
<protein>
    <submittedName>
        <fullName evidence="2">DUF3108 domain-containing protein</fullName>
    </submittedName>
</protein>
<dbReference type="RefSeq" id="WP_092056936.1">
    <property type="nucleotide sequence ID" value="NZ_FOJJ01000023.1"/>
</dbReference>
<dbReference type="OrthoDB" id="5387346at2"/>
<evidence type="ECO:0000313" key="3">
    <source>
        <dbReference type="Proteomes" id="UP000317155"/>
    </source>
</evidence>
<comment type="caution">
    <text evidence="2">The sequence shown here is derived from an EMBL/GenBank/DDBJ whole genome shotgun (WGS) entry which is preliminary data.</text>
</comment>
<keyword evidence="3" id="KW-1185">Reference proteome</keyword>
<sequence length="273" mass="30114">MKYRVWFCLWLLLAASGSAVAAPAAAPQVTIDSWVGKELVYDIAFLWFDRIAEGQLAVSPGPRPGTYRALLEARTLGVAAWVTSDRVQRYESLMEAGPDGRLRSLSYESRIIKGPEGKRKDRGKRYLFDHEKGQVSYARTRDGVPGAATVLPIQGTPPADILTAFFNFQAGVYGPLTPGETYRILALAKKGVGWIDAEVLPGEKWPAKEFFSKNGTLVKVRVDPEVFETKDGILYIWFDQALRPERGIVENVIGLGSIYGSERPLPAPTTNNP</sequence>
<accession>A0A550JHM1</accession>
<proteinExistence type="predicted"/>
<feature type="chain" id="PRO_5021799462" evidence="1">
    <location>
        <begin position="22"/>
        <end position="273"/>
    </location>
</feature>
<evidence type="ECO:0000256" key="1">
    <source>
        <dbReference type="SAM" id="SignalP"/>
    </source>
</evidence>
<gene>
    <name evidence="2" type="ORF">FL622_05830</name>
</gene>
<name>A0A550JHM1_9BACT</name>
<feature type="signal peptide" evidence="1">
    <location>
        <begin position="1"/>
        <end position="21"/>
    </location>
</feature>
<evidence type="ECO:0000313" key="2">
    <source>
        <dbReference type="EMBL" id="TRO82702.1"/>
    </source>
</evidence>